<dbReference type="SUPFAM" id="SSF88713">
    <property type="entry name" value="Glycoside hydrolase/deacetylase"/>
    <property type="match status" value="1"/>
</dbReference>
<dbReference type="CDD" id="cd10950">
    <property type="entry name" value="CE4_BsYlxY_like"/>
    <property type="match status" value="1"/>
</dbReference>
<proteinExistence type="predicted"/>
<dbReference type="Pfam" id="PF01522">
    <property type="entry name" value="Polysacc_deac_1"/>
    <property type="match status" value="1"/>
</dbReference>
<dbReference type="AlphaFoldDB" id="A0A1E5LDY6"/>
<keyword evidence="3" id="KW-1185">Reference proteome</keyword>
<dbReference type="GO" id="GO:0005975">
    <property type="term" value="P:carbohydrate metabolic process"/>
    <property type="evidence" value="ECO:0007669"/>
    <property type="project" value="InterPro"/>
</dbReference>
<dbReference type="InterPro" id="IPR014228">
    <property type="entry name" value="Spore_polysacc_deacetyl_YlxY"/>
</dbReference>
<gene>
    <name evidence="2" type="ORF">BFG57_16500</name>
</gene>
<dbReference type="Proteomes" id="UP000095209">
    <property type="component" value="Unassembled WGS sequence"/>
</dbReference>
<feature type="domain" description="NodB homology" evidence="1">
    <location>
        <begin position="129"/>
        <end position="305"/>
    </location>
</feature>
<dbReference type="InterPro" id="IPR002509">
    <property type="entry name" value="NODB_dom"/>
</dbReference>
<name>A0A1E5LDY6_9BACI</name>
<dbReference type="GO" id="GO:0016810">
    <property type="term" value="F:hydrolase activity, acting on carbon-nitrogen (but not peptide) bonds"/>
    <property type="evidence" value="ECO:0007669"/>
    <property type="project" value="InterPro"/>
</dbReference>
<dbReference type="STRING" id="1305675.BFG57_16500"/>
<organism evidence="2 3">
    <name type="scientific">Bacillus solimangrovi</name>
    <dbReference type="NCBI Taxonomy" id="1305675"/>
    <lineage>
        <taxon>Bacteria</taxon>
        <taxon>Bacillati</taxon>
        <taxon>Bacillota</taxon>
        <taxon>Bacilli</taxon>
        <taxon>Bacillales</taxon>
        <taxon>Bacillaceae</taxon>
        <taxon>Bacillus</taxon>
    </lineage>
</organism>
<dbReference type="PANTHER" id="PTHR10587">
    <property type="entry name" value="GLYCOSYL TRANSFERASE-RELATED"/>
    <property type="match status" value="1"/>
</dbReference>
<dbReference type="PROSITE" id="PS51677">
    <property type="entry name" value="NODB"/>
    <property type="match status" value="1"/>
</dbReference>
<dbReference type="Gene3D" id="3.20.20.370">
    <property type="entry name" value="Glycoside hydrolase/deacetylase"/>
    <property type="match status" value="1"/>
</dbReference>
<dbReference type="OrthoDB" id="9812065at2"/>
<sequence>MKKQLIHFIGFVVLILLTWGITDNPYSSRYLVQLKNSAPTFVSNDSLYQEIVEKAKGYEEKPIDAVIDPVWKAIPGYDGVKVNIEKSYDIMKKKGKFEEEVLVMQPIKPKILLNDLPASPIYRGNDKKPMVSFIVNVAWGNEHIPEILKILKENHVQATFFLEGRWVKNNSELAEMIFEAGHEIGNHSFSHPDMGKLSRQLAIEEIQKTNDVIQATLDIKPKWFGPPSGSYNQQTIEAASQLGMKTVLWSVDTVDWRNPNPSDMVERVRSKLHPGAMVLMHPTEATVKGLEGMIKAVEKKEYKLGKVSTLLSEQRIEMIHSDR</sequence>
<dbReference type="NCBIfam" id="TIGR02873">
    <property type="entry name" value="spore_ylxY"/>
    <property type="match status" value="1"/>
</dbReference>
<accession>A0A1E5LDY6</accession>
<dbReference type="InterPro" id="IPR011330">
    <property type="entry name" value="Glyco_hydro/deAcase_b/a-brl"/>
</dbReference>
<dbReference type="InterPro" id="IPR050248">
    <property type="entry name" value="Polysacc_deacetylase_ArnD"/>
</dbReference>
<protein>
    <recommendedName>
        <fullName evidence="1">NodB homology domain-containing protein</fullName>
    </recommendedName>
</protein>
<reference evidence="2 3" key="1">
    <citation type="submission" date="2016-08" db="EMBL/GenBank/DDBJ databases">
        <title>Genome of Bacillus solimangrovi GH2-4.</title>
        <authorList>
            <person name="Lim S."/>
            <person name="Kim B.-C."/>
        </authorList>
    </citation>
    <scope>NUCLEOTIDE SEQUENCE [LARGE SCALE GENOMIC DNA]</scope>
    <source>
        <strain evidence="2 3">GH2-4</strain>
    </source>
</reference>
<evidence type="ECO:0000313" key="3">
    <source>
        <dbReference type="Proteomes" id="UP000095209"/>
    </source>
</evidence>
<evidence type="ECO:0000313" key="2">
    <source>
        <dbReference type="EMBL" id="OEH92311.1"/>
    </source>
</evidence>
<comment type="caution">
    <text evidence="2">The sequence shown here is derived from an EMBL/GenBank/DDBJ whole genome shotgun (WGS) entry which is preliminary data.</text>
</comment>
<dbReference type="EMBL" id="MJEH01000032">
    <property type="protein sequence ID" value="OEH92311.1"/>
    <property type="molecule type" value="Genomic_DNA"/>
</dbReference>
<evidence type="ECO:0000259" key="1">
    <source>
        <dbReference type="PROSITE" id="PS51677"/>
    </source>
</evidence>
<dbReference type="RefSeq" id="WP_069717654.1">
    <property type="nucleotide sequence ID" value="NZ_MJEH01000032.1"/>
</dbReference>
<dbReference type="PANTHER" id="PTHR10587:SF80">
    <property type="entry name" value="CHITOOLIGOSACCHARIDE DEACETYLASE"/>
    <property type="match status" value="1"/>
</dbReference>
<dbReference type="GO" id="GO:0016020">
    <property type="term" value="C:membrane"/>
    <property type="evidence" value="ECO:0007669"/>
    <property type="project" value="TreeGrafter"/>
</dbReference>